<dbReference type="eggNOG" id="KOG1362">
    <property type="taxonomic scope" value="Eukaryota"/>
</dbReference>
<protein>
    <recommendedName>
        <fullName evidence="7">Protein PNS1</fullName>
    </recommendedName>
</protein>
<keyword evidence="3 7" id="KW-0812">Transmembrane</keyword>
<keyword evidence="6" id="KW-0325">Glycoprotein</keyword>
<feature type="transmembrane region" description="Helical" evidence="7">
    <location>
        <begin position="28"/>
        <end position="49"/>
    </location>
</feature>
<feature type="transmembrane region" description="Helical" evidence="7">
    <location>
        <begin position="354"/>
        <end position="372"/>
    </location>
</feature>
<dbReference type="PANTHER" id="PTHR12385:SF14">
    <property type="entry name" value="CHOLINE TRANSPORTER-LIKE 2"/>
    <property type="match status" value="1"/>
</dbReference>
<feature type="transmembrane region" description="Helical" evidence="7">
    <location>
        <begin position="522"/>
        <end position="547"/>
    </location>
</feature>
<comment type="subcellular location">
    <subcellularLocation>
        <location evidence="7">Cell membrane</location>
        <topology evidence="7">Multi-pass membrane protein</topology>
    </subcellularLocation>
    <subcellularLocation>
        <location evidence="1">Membrane</location>
        <topology evidence="1">Multi-pass membrane protein</topology>
    </subcellularLocation>
</comment>
<feature type="transmembrane region" description="Helical" evidence="7">
    <location>
        <begin position="227"/>
        <end position="248"/>
    </location>
</feature>
<feature type="transmembrane region" description="Helical" evidence="7">
    <location>
        <begin position="559"/>
        <end position="582"/>
    </location>
</feature>
<sequence length="645" mass="70373">MPRVTPIDAVPQYDKPPGPIHNRKCRDVIFLIIFGAYWAGMIILAILAVTNGDSRRLMVPTDSEGNMCGLDLSSAGKRNLATKPYLYFFNPLQATAKQICVETCPSATGVTTLSNKVCAYDVSPSTASALATAVQQGTCASVLYMSAPALNRCVPSGDFNQAIALGLGAGNAGLAQSAASLVVWGQDMARNLIQDTATTWPWMLGALGACVLACFIWLLVLRFFGGLLTFFTIIAVEGVLAGFAWYTYTMWQTKLAAYNVALGNGVATDALKYDRDTALGLFITCTVLASVFLLMIIALRKRIRIAVKIIKEASRAIGAMPMIILFPLTTFVSILVLVAYYLGIAAYIATTPDVTNVSVLGVNATIAYIKYFQWYHLFGFLWTLAWLTGINQTTLAGAIASWYWTMDKKQVPSFAVTKSFARTIRYHLGSIALGSFLIAVTQLIRVILMYLQRHLAQANNRVAKIIFACLQCCFACLEKFIKFINKNAYIMISITGDSFCTAARTATELLVRNAFRLIAVDFVAGFLVFLSKAAVSVGIAFGLYVLLQYTNAQGLTQTQFIGAVCILVWVACWMIVSGFFGVYRMAIDTIFLCFCEDCERNDGSDEKPYYMSPDLAALTSVKQQGAPQIATVPVKTAKMTQVKKS</sequence>
<name>A0A0L0RZI9_ALLM3</name>
<comment type="function">
    <text evidence="7">Probably involved in transport through the plasma membrane.</text>
</comment>
<feature type="transmembrane region" description="Helical" evidence="7">
    <location>
        <begin position="384"/>
        <end position="404"/>
    </location>
</feature>
<dbReference type="Proteomes" id="UP000054350">
    <property type="component" value="Unassembled WGS sequence"/>
</dbReference>
<evidence type="ECO:0000256" key="4">
    <source>
        <dbReference type="ARBA" id="ARBA00022989"/>
    </source>
</evidence>
<gene>
    <name evidence="8" type="ORF">AMAG_01380</name>
</gene>
<evidence type="ECO:0000313" key="8">
    <source>
        <dbReference type="EMBL" id="KNE55491.1"/>
    </source>
</evidence>
<feature type="transmembrane region" description="Helical" evidence="7">
    <location>
        <begin position="320"/>
        <end position="348"/>
    </location>
</feature>
<dbReference type="EMBL" id="GG745329">
    <property type="protein sequence ID" value="KNE55491.1"/>
    <property type="molecule type" value="Genomic_DNA"/>
</dbReference>
<dbReference type="OrthoDB" id="420519at2759"/>
<dbReference type="Pfam" id="PF04515">
    <property type="entry name" value="Choline_transpo"/>
    <property type="match status" value="1"/>
</dbReference>
<reference evidence="9" key="2">
    <citation type="submission" date="2009-11" db="EMBL/GenBank/DDBJ databases">
        <title>The Genome Sequence of Allomyces macrogynus strain ATCC 38327.</title>
        <authorList>
            <consortium name="The Broad Institute Genome Sequencing Platform"/>
            <person name="Russ C."/>
            <person name="Cuomo C."/>
            <person name="Shea T."/>
            <person name="Young S.K."/>
            <person name="Zeng Q."/>
            <person name="Koehrsen M."/>
            <person name="Haas B."/>
            <person name="Borodovsky M."/>
            <person name="Guigo R."/>
            <person name="Alvarado L."/>
            <person name="Berlin A."/>
            <person name="Borenstein D."/>
            <person name="Chen Z."/>
            <person name="Engels R."/>
            <person name="Freedman E."/>
            <person name="Gellesch M."/>
            <person name="Goldberg J."/>
            <person name="Griggs A."/>
            <person name="Gujja S."/>
            <person name="Heiman D."/>
            <person name="Hepburn T."/>
            <person name="Howarth C."/>
            <person name="Jen D."/>
            <person name="Larson L."/>
            <person name="Lewis B."/>
            <person name="Mehta T."/>
            <person name="Park D."/>
            <person name="Pearson M."/>
            <person name="Roberts A."/>
            <person name="Saif S."/>
            <person name="Shenoy N."/>
            <person name="Sisk P."/>
            <person name="Stolte C."/>
            <person name="Sykes S."/>
            <person name="Walk T."/>
            <person name="White J."/>
            <person name="Yandava C."/>
            <person name="Burger G."/>
            <person name="Gray M.W."/>
            <person name="Holland P.W.H."/>
            <person name="King N."/>
            <person name="Lang F.B.F."/>
            <person name="Roger A.J."/>
            <person name="Ruiz-Trillo I."/>
            <person name="Lander E."/>
            <person name="Nusbaum C."/>
        </authorList>
    </citation>
    <scope>NUCLEOTIDE SEQUENCE [LARGE SCALE GENOMIC DNA]</scope>
    <source>
        <strain evidence="9">ATCC 38327</strain>
    </source>
</reference>
<evidence type="ECO:0000256" key="5">
    <source>
        <dbReference type="ARBA" id="ARBA00023136"/>
    </source>
</evidence>
<reference evidence="8 9" key="1">
    <citation type="submission" date="2009-11" db="EMBL/GenBank/DDBJ databases">
        <title>Annotation of Allomyces macrogynus ATCC 38327.</title>
        <authorList>
            <consortium name="The Broad Institute Genome Sequencing Platform"/>
            <person name="Russ C."/>
            <person name="Cuomo C."/>
            <person name="Burger G."/>
            <person name="Gray M.W."/>
            <person name="Holland P.W.H."/>
            <person name="King N."/>
            <person name="Lang F.B.F."/>
            <person name="Roger A.J."/>
            <person name="Ruiz-Trillo I."/>
            <person name="Young S.K."/>
            <person name="Zeng Q."/>
            <person name="Gargeya S."/>
            <person name="Fitzgerald M."/>
            <person name="Haas B."/>
            <person name="Abouelleil A."/>
            <person name="Alvarado L."/>
            <person name="Arachchi H.M."/>
            <person name="Berlin A."/>
            <person name="Chapman S.B."/>
            <person name="Gearin G."/>
            <person name="Goldberg J."/>
            <person name="Griggs A."/>
            <person name="Gujja S."/>
            <person name="Hansen M."/>
            <person name="Heiman D."/>
            <person name="Howarth C."/>
            <person name="Larimer J."/>
            <person name="Lui A."/>
            <person name="MacDonald P.J.P."/>
            <person name="McCowen C."/>
            <person name="Montmayeur A."/>
            <person name="Murphy C."/>
            <person name="Neiman D."/>
            <person name="Pearson M."/>
            <person name="Priest M."/>
            <person name="Roberts A."/>
            <person name="Saif S."/>
            <person name="Shea T."/>
            <person name="Sisk P."/>
            <person name="Stolte C."/>
            <person name="Sykes S."/>
            <person name="Wortman J."/>
            <person name="Nusbaum C."/>
            <person name="Birren B."/>
        </authorList>
    </citation>
    <scope>NUCLEOTIDE SEQUENCE [LARGE SCALE GENOMIC DNA]</scope>
    <source>
        <strain evidence="8 9">ATCC 38327</strain>
    </source>
</reference>
<evidence type="ECO:0000256" key="2">
    <source>
        <dbReference type="ARBA" id="ARBA00007168"/>
    </source>
</evidence>
<dbReference type="InterPro" id="IPR007603">
    <property type="entry name" value="Choline_transptr-like"/>
</dbReference>
<proteinExistence type="inferred from homology"/>
<dbReference type="GO" id="GO:0022857">
    <property type="term" value="F:transmembrane transporter activity"/>
    <property type="evidence" value="ECO:0007669"/>
    <property type="project" value="UniProtKB-UniRule"/>
</dbReference>
<evidence type="ECO:0000313" key="9">
    <source>
        <dbReference type="Proteomes" id="UP000054350"/>
    </source>
</evidence>
<keyword evidence="9" id="KW-1185">Reference proteome</keyword>
<comment type="similarity">
    <text evidence="2 7">Belongs to the CTL (choline transporter-like) family.</text>
</comment>
<evidence type="ECO:0000256" key="3">
    <source>
        <dbReference type="ARBA" id="ARBA00022692"/>
    </source>
</evidence>
<feature type="transmembrane region" description="Helical" evidence="7">
    <location>
        <begin position="200"/>
        <end position="220"/>
    </location>
</feature>
<dbReference type="PANTHER" id="PTHR12385">
    <property type="entry name" value="CHOLINE TRANSPORTER-LIKE (SLC FAMILY 44)"/>
    <property type="match status" value="1"/>
</dbReference>
<dbReference type="VEuPathDB" id="FungiDB:AMAG_01380"/>
<accession>A0A0L0RZI9</accession>
<dbReference type="GO" id="GO:0005886">
    <property type="term" value="C:plasma membrane"/>
    <property type="evidence" value="ECO:0007669"/>
    <property type="project" value="UniProtKB-SubCell"/>
</dbReference>
<evidence type="ECO:0000256" key="1">
    <source>
        <dbReference type="ARBA" id="ARBA00004141"/>
    </source>
</evidence>
<keyword evidence="4 7" id="KW-1133">Transmembrane helix</keyword>
<evidence type="ECO:0000256" key="7">
    <source>
        <dbReference type="RuleBase" id="RU368066"/>
    </source>
</evidence>
<dbReference type="OMA" id="SQRKCRD"/>
<feature type="transmembrane region" description="Helical" evidence="7">
    <location>
        <begin position="424"/>
        <end position="451"/>
    </location>
</feature>
<organism evidence="8 9">
    <name type="scientific">Allomyces macrogynus (strain ATCC 38327)</name>
    <name type="common">Allomyces javanicus var. macrogynus</name>
    <dbReference type="NCBI Taxonomy" id="578462"/>
    <lineage>
        <taxon>Eukaryota</taxon>
        <taxon>Fungi</taxon>
        <taxon>Fungi incertae sedis</taxon>
        <taxon>Blastocladiomycota</taxon>
        <taxon>Blastocladiomycetes</taxon>
        <taxon>Blastocladiales</taxon>
        <taxon>Blastocladiaceae</taxon>
        <taxon>Allomyces</taxon>
    </lineage>
</organism>
<dbReference type="AlphaFoldDB" id="A0A0L0RZI9"/>
<feature type="transmembrane region" description="Helical" evidence="7">
    <location>
        <begin position="278"/>
        <end position="299"/>
    </location>
</feature>
<keyword evidence="5 7" id="KW-0472">Membrane</keyword>
<evidence type="ECO:0000256" key="6">
    <source>
        <dbReference type="ARBA" id="ARBA00023180"/>
    </source>
</evidence>